<dbReference type="InterPro" id="IPR002321">
    <property type="entry name" value="Cyt_c_II"/>
</dbReference>
<dbReference type="InterPro" id="IPR010980">
    <property type="entry name" value="Cyt_c/b562"/>
</dbReference>
<keyword evidence="6" id="KW-0732">Signal</keyword>
<protein>
    <submittedName>
        <fullName evidence="7">Cytochrome c</fullName>
    </submittedName>
</protein>
<feature type="chain" id="PRO_5046114837" evidence="6">
    <location>
        <begin position="21"/>
        <end position="146"/>
    </location>
</feature>
<evidence type="ECO:0000256" key="1">
    <source>
        <dbReference type="ARBA" id="ARBA00022448"/>
    </source>
</evidence>
<accession>A0ABT4XWB6</accession>
<dbReference type="Gene3D" id="1.20.120.10">
    <property type="entry name" value="Cytochrome c/b562"/>
    <property type="match status" value="1"/>
</dbReference>
<comment type="caution">
    <text evidence="7">The sequence shown here is derived from an EMBL/GenBank/DDBJ whole genome shotgun (WGS) entry which is preliminary data.</text>
</comment>
<dbReference type="RefSeq" id="WP_271433494.1">
    <property type="nucleotide sequence ID" value="NZ_JAQIOY010000007.1"/>
</dbReference>
<name>A0ABT4XWB6_9RHOB</name>
<proteinExistence type="predicted"/>
<keyword evidence="5" id="KW-0408">Iron</keyword>
<evidence type="ECO:0000256" key="6">
    <source>
        <dbReference type="SAM" id="SignalP"/>
    </source>
</evidence>
<organism evidence="7 8">
    <name type="scientific">Thalassococcus lentus</name>
    <dbReference type="NCBI Taxonomy" id="1210524"/>
    <lineage>
        <taxon>Bacteria</taxon>
        <taxon>Pseudomonadati</taxon>
        <taxon>Pseudomonadota</taxon>
        <taxon>Alphaproteobacteria</taxon>
        <taxon>Rhodobacterales</taxon>
        <taxon>Roseobacteraceae</taxon>
        <taxon>Thalassococcus</taxon>
    </lineage>
</organism>
<feature type="signal peptide" evidence="6">
    <location>
        <begin position="1"/>
        <end position="20"/>
    </location>
</feature>
<keyword evidence="2" id="KW-0349">Heme</keyword>
<dbReference type="Proteomes" id="UP001210720">
    <property type="component" value="Unassembled WGS sequence"/>
</dbReference>
<evidence type="ECO:0000256" key="4">
    <source>
        <dbReference type="ARBA" id="ARBA00022982"/>
    </source>
</evidence>
<evidence type="ECO:0000313" key="7">
    <source>
        <dbReference type="EMBL" id="MDA7426140.1"/>
    </source>
</evidence>
<sequence length="146" mass="16070">MRKPFLAMTLSLTLCATWIAAHTGVSNPAVLKRMESMKQQQDATKVLGQMAKGETPFDPKQANLAVAKIAKHAGETIALFRAQENDPKSEALPSIWENFADFELRAEALETLTRELAGTLETRQDLNAGLARLGAACKSCHQEYRK</sequence>
<keyword evidence="8" id="KW-1185">Reference proteome</keyword>
<keyword evidence="4" id="KW-0249">Electron transport</keyword>
<keyword evidence="3" id="KW-0479">Metal-binding</keyword>
<evidence type="ECO:0000313" key="8">
    <source>
        <dbReference type="Proteomes" id="UP001210720"/>
    </source>
</evidence>
<dbReference type="Pfam" id="PF01322">
    <property type="entry name" value="Cytochrom_C_2"/>
    <property type="match status" value="1"/>
</dbReference>
<reference evidence="7 8" key="1">
    <citation type="submission" date="2023-01" db="EMBL/GenBank/DDBJ databases">
        <title>Thalassococcus onchidii sp. nov., isolated from a marine invertebrate from the South China Sea.</title>
        <authorList>
            <person name="Xu S."/>
            <person name="Liu Z."/>
            <person name="Xu Y."/>
        </authorList>
    </citation>
    <scope>NUCLEOTIDE SEQUENCE [LARGE SCALE GENOMIC DNA]</scope>
    <source>
        <strain evidence="7 8">KCTC 32084</strain>
    </source>
</reference>
<dbReference type="PIRSF" id="PIRSF000027">
    <property type="entry name" value="Cytc_c_prime"/>
    <property type="match status" value="1"/>
</dbReference>
<dbReference type="PROSITE" id="PS51009">
    <property type="entry name" value="CYTCII"/>
    <property type="match status" value="1"/>
</dbReference>
<gene>
    <name evidence="7" type="ORF">PFY00_15500</name>
</gene>
<dbReference type="EMBL" id="JAQIOY010000007">
    <property type="protein sequence ID" value="MDA7426140.1"/>
    <property type="molecule type" value="Genomic_DNA"/>
</dbReference>
<keyword evidence="1" id="KW-0813">Transport</keyword>
<evidence type="ECO:0000256" key="3">
    <source>
        <dbReference type="ARBA" id="ARBA00022723"/>
    </source>
</evidence>
<dbReference type="SUPFAM" id="SSF47175">
    <property type="entry name" value="Cytochromes"/>
    <property type="match status" value="1"/>
</dbReference>
<dbReference type="InterPro" id="IPR012127">
    <property type="entry name" value="Cyt_c_prime"/>
</dbReference>
<evidence type="ECO:0000256" key="5">
    <source>
        <dbReference type="ARBA" id="ARBA00023004"/>
    </source>
</evidence>
<evidence type="ECO:0000256" key="2">
    <source>
        <dbReference type="ARBA" id="ARBA00022617"/>
    </source>
</evidence>